<dbReference type="PANTHER" id="PTHR45792">
    <property type="entry name" value="DIACYLGLYCEROL LIPASE HOMOLOG-RELATED"/>
    <property type="match status" value="1"/>
</dbReference>
<dbReference type="CDD" id="cd00519">
    <property type="entry name" value="Lipase_3"/>
    <property type="match status" value="1"/>
</dbReference>
<keyword evidence="3" id="KW-1003">Cell membrane</keyword>
<dbReference type="InterPro" id="IPR029058">
    <property type="entry name" value="AB_hydrolase_fold"/>
</dbReference>
<feature type="compositionally biased region" description="Polar residues" evidence="15">
    <location>
        <begin position="570"/>
        <end position="605"/>
    </location>
</feature>
<dbReference type="InterPro" id="IPR002921">
    <property type="entry name" value="Fungal_lipase-type"/>
</dbReference>
<evidence type="ECO:0000256" key="12">
    <source>
        <dbReference type="ARBA" id="ARBA00023136"/>
    </source>
</evidence>
<feature type="compositionally biased region" description="Polar residues" evidence="15">
    <location>
        <begin position="394"/>
        <end position="418"/>
    </location>
</feature>
<dbReference type="GO" id="GO:0016298">
    <property type="term" value="F:lipase activity"/>
    <property type="evidence" value="ECO:0007669"/>
    <property type="project" value="TreeGrafter"/>
</dbReference>
<protein>
    <recommendedName>
        <fullName evidence="14">sn-1-specific diacylglycerol lipase</fullName>
        <ecNumber evidence="14">3.1.1.116</ecNumber>
    </recommendedName>
</protein>
<feature type="compositionally biased region" description="Basic and acidic residues" evidence="15">
    <location>
        <begin position="439"/>
        <end position="460"/>
    </location>
</feature>
<dbReference type="Gene3D" id="3.40.50.1820">
    <property type="entry name" value="alpha/beta hydrolase"/>
    <property type="match status" value="1"/>
</dbReference>
<sequence>MKQDEDEATSSLANIPRMEETSTVLPKPVASAISLATKSSALYLRLGTLVGKLAIDGARVTTVTGLELSRAVVERILFSAGEDVVKKSTGQIGRQEAEGLLERSISRLHSTITHISFAASAGFHLSSAGLSAASDVSQHLLITLDSIFGSTDSSRAIASIITLVRREFQNPATGQPGEKVGVVDLLVGVCGLALLQQWCKKSSEQEAQDGHYKDIVWDVVILDDGSRADTGEPWLITAADAGQGIQDNNTRDLAVEDDGDGPEARLRERIMQSLPPDATVSITTETTTTKVTTVEISGAQPLDLLPPPGAEVIEENAHHFNNGDFADSHNASHPQSRYRVVYRTVHNKIRGTDIAAKDGPDTSFTQAKVEELPDTPADMDWQPEDVEPLLMEHSPSNTANSKRARQSHNTSSHQTQGGSSRPSTRTSESTSKMPLAKKAKVDTPNKKGTEKKGTLRDALRKGPQATISNILGKDTQVAATSSSTKPNPPWQMSGVAGSSKRPESKPVRPPHLPVPDRGSSSMRTRSGPLVPKSTSRQPVDEVQYSHPKPHSRSHSRASYYEVHERRRDSIVSQTDTYSIHSTDTSRASSPTQLRSHMRNQSSLMRTRSGKDLNIIPSSYQRHSKTPEPSPLFAHRSTNSYDPSIYTLKTNNSETSLVLAHLSKGAFDDEESVQLLRRNGSVPGLFPRNHLVRNISRFARFASASYGSNFMRLMGISATPTSSSAIPDSSHHYEHHSFSSHTQLPSSTILLSSFVDPQGGTDAAGKTGTSIPLVHFISLDHESQAVVLSCRGTLGFEDVLTDMTCDYDDMHLRNRSYRVHKGIYASARRLISGAESRVLATIAAALEEFPTYGLVMCGHSLGGGVVSLLAIMLATPGSDPEHNAFVTTTGPPQSGLPLTSSPNTTDAPPQAISLPAGRPIHVYAYGPPATLSPSLRRLTRGLITTIVNKNDLVPSLSLGVLHDLQAVALAFKADSTGAASRVRARVWNSLSSGLMEQWYRGDYVHGSGPSEEDDQWAWATLKTLRASMQSEKLVPPGEVFQVETTAVLRRDAFTVDGKDGLGRPATRAVLRYVRDVEAVFGEVQFGGGMLGDHSPGRYENSLKTLGKGVLGGLR</sequence>
<dbReference type="GO" id="GO:0046872">
    <property type="term" value="F:metal ion binding"/>
    <property type="evidence" value="ECO:0007669"/>
    <property type="project" value="UniProtKB-KW"/>
</dbReference>
<keyword evidence="8" id="KW-0106">Calcium</keyword>
<dbReference type="GO" id="GO:0046340">
    <property type="term" value="P:diacylglycerol catabolic process"/>
    <property type="evidence" value="ECO:0007669"/>
    <property type="project" value="TreeGrafter"/>
</dbReference>
<dbReference type="STRING" id="342668.A0A1B8GDM9"/>
<keyword evidence="18" id="KW-1185">Reference proteome</keyword>
<evidence type="ECO:0000256" key="11">
    <source>
        <dbReference type="ARBA" id="ARBA00023098"/>
    </source>
</evidence>
<feature type="region of interest" description="Disordered" evidence="15">
    <location>
        <begin position="391"/>
        <end position="635"/>
    </location>
</feature>
<evidence type="ECO:0000256" key="10">
    <source>
        <dbReference type="ARBA" id="ARBA00022989"/>
    </source>
</evidence>
<evidence type="ECO:0000256" key="7">
    <source>
        <dbReference type="ARBA" id="ARBA00022801"/>
    </source>
</evidence>
<dbReference type="GO" id="GO:0019369">
    <property type="term" value="P:arachidonate metabolic process"/>
    <property type="evidence" value="ECO:0007669"/>
    <property type="project" value="TreeGrafter"/>
</dbReference>
<keyword evidence="5" id="KW-0812">Transmembrane</keyword>
<keyword evidence="12" id="KW-0472">Membrane</keyword>
<evidence type="ECO:0000256" key="8">
    <source>
        <dbReference type="ARBA" id="ARBA00022837"/>
    </source>
</evidence>
<dbReference type="PANTHER" id="PTHR45792:SF7">
    <property type="entry name" value="PUTATIVE (AFU_ORTHOLOGUE AFUA_6G02710)-RELATED"/>
    <property type="match status" value="1"/>
</dbReference>
<evidence type="ECO:0000256" key="4">
    <source>
        <dbReference type="ARBA" id="ARBA00022553"/>
    </source>
</evidence>
<comment type="catalytic activity">
    <reaction evidence="13">
        <text>a 1,2-diacyl-sn-glycerol + H2O = a 2-acylglycerol + a fatty acid + H(+)</text>
        <dbReference type="Rhea" id="RHEA:33275"/>
        <dbReference type="ChEBI" id="CHEBI:15377"/>
        <dbReference type="ChEBI" id="CHEBI:15378"/>
        <dbReference type="ChEBI" id="CHEBI:17389"/>
        <dbReference type="ChEBI" id="CHEBI:17815"/>
        <dbReference type="ChEBI" id="CHEBI:28868"/>
        <dbReference type="EC" id="3.1.1.116"/>
    </reaction>
    <physiologicalReaction direction="left-to-right" evidence="13">
        <dbReference type="Rhea" id="RHEA:33276"/>
    </physiologicalReaction>
</comment>
<dbReference type="AlphaFoldDB" id="A0A1B8GDM9"/>
<evidence type="ECO:0000256" key="14">
    <source>
        <dbReference type="ARBA" id="ARBA00026104"/>
    </source>
</evidence>
<keyword evidence="6" id="KW-0479">Metal-binding</keyword>
<dbReference type="GeneID" id="28841574"/>
<keyword evidence="10" id="KW-1133">Transmembrane helix</keyword>
<dbReference type="Proteomes" id="UP000091956">
    <property type="component" value="Unassembled WGS sequence"/>
</dbReference>
<evidence type="ECO:0000313" key="18">
    <source>
        <dbReference type="Proteomes" id="UP000091956"/>
    </source>
</evidence>
<keyword evidence="7" id="KW-0378">Hydrolase</keyword>
<dbReference type="OrthoDB" id="438440at2759"/>
<keyword evidence="9" id="KW-0442">Lipid degradation</keyword>
<name>A0A1B8GDM9_9PEZI</name>
<accession>A0A1B8GDM9</accession>
<evidence type="ECO:0000256" key="5">
    <source>
        <dbReference type="ARBA" id="ARBA00022692"/>
    </source>
</evidence>
<dbReference type="GO" id="GO:0005886">
    <property type="term" value="C:plasma membrane"/>
    <property type="evidence" value="ECO:0007669"/>
    <property type="project" value="UniProtKB-SubCell"/>
</dbReference>
<gene>
    <name evidence="17" type="ORF">VE01_08188</name>
</gene>
<dbReference type="EMBL" id="KV460248">
    <property type="protein sequence ID" value="OBT93941.1"/>
    <property type="molecule type" value="Genomic_DNA"/>
</dbReference>
<reference evidence="17 18" key="1">
    <citation type="submission" date="2016-03" db="EMBL/GenBank/DDBJ databases">
        <title>Comparative genomics of Pseudogymnoascus destructans, the fungus causing white-nose syndrome of bats.</title>
        <authorList>
            <person name="Palmer J.M."/>
            <person name="Drees K.P."/>
            <person name="Foster J.T."/>
            <person name="Lindner D.L."/>
        </authorList>
    </citation>
    <scope>NUCLEOTIDE SEQUENCE [LARGE SCALE GENOMIC DNA]</scope>
    <source>
        <strain evidence="17 18">UAMH 10579</strain>
    </source>
</reference>
<evidence type="ECO:0000256" key="2">
    <source>
        <dbReference type="ARBA" id="ARBA00004651"/>
    </source>
</evidence>
<keyword evidence="4" id="KW-0597">Phosphoprotein</keyword>
<evidence type="ECO:0000256" key="1">
    <source>
        <dbReference type="ARBA" id="ARBA00001913"/>
    </source>
</evidence>
<evidence type="ECO:0000313" key="17">
    <source>
        <dbReference type="EMBL" id="OBT93941.1"/>
    </source>
</evidence>
<dbReference type="Pfam" id="PF01764">
    <property type="entry name" value="Lipase_3"/>
    <property type="match status" value="1"/>
</dbReference>
<comment type="subcellular location">
    <subcellularLocation>
        <location evidence="2">Cell membrane</location>
        <topology evidence="2">Multi-pass membrane protein</topology>
    </subcellularLocation>
</comment>
<evidence type="ECO:0000256" key="3">
    <source>
        <dbReference type="ARBA" id="ARBA00022475"/>
    </source>
</evidence>
<dbReference type="RefSeq" id="XP_018127674.1">
    <property type="nucleotide sequence ID" value="XM_018277616.2"/>
</dbReference>
<evidence type="ECO:0000256" key="15">
    <source>
        <dbReference type="SAM" id="MobiDB-lite"/>
    </source>
</evidence>
<comment type="cofactor">
    <cofactor evidence="1">
        <name>Ca(2+)</name>
        <dbReference type="ChEBI" id="CHEBI:29108"/>
    </cofactor>
</comment>
<evidence type="ECO:0000259" key="16">
    <source>
        <dbReference type="Pfam" id="PF01764"/>
    </source>
</evidence>
<evidence type="ECO:0000256" key="6">
    <source>
        <dbReference type="ARBA" id="ARBA00022723"/>
    </source>
</evidence>
<reference evidence="18" key="2">
    <citation type="journal article" date="2018" name="Nat. Commun.">
        <title>Extreme sensitivity to ultraviolet light in the fungal pathogen causing white-nose syndrome of bats.</title>
        <authorList>
            <person name="Palmer J.M."/>
            <person name="Drees K.P."/>
            <person name="Foster J.T."/>
            <person name="Lindner D.L."/>
        </authorList>
    </citation>
    <scope>NUCLEOTIDE SEQUENCE [LARGE SCALE GENOMIC DNA]</scope>
    <source>
        <strain evidence="18">UAMH 10579</strain>
    </source>
</reference>
<organism evidence="17 18">
    <name type="scientific">Pseudogymnoascus verrucosus</name>
    <dbReference type="NCBI Taxonomy" id="342668"/>
    <lineage>
        <taxon>Eukaryota</taxon>
        <taxon>Fungi</taxon>
        <taxon>Dikarya</taxon>
        <taxon>Ascomycota</taxon>
        <taxon>Pezizomycotina</taxon>
        <taxon>Leotiomycetes</taxon>
        <taxon>Thelebolales</taxon>
        <taxon>Thelebolaceae</taxon>
        <taxon>Pseudogymnoascus</taxon>
    </lineage>
</organism>
<dbReference type="EC" id="3.1.1.116" evidence="14"/>
<evidence type="ECO:0000256" key="9">
    <source>
        <dbReference type="ARBA" id="ARBA00022963"/>
    </source>
</evidence>
<feature type="domain" description="Fungal lipase-type" evidence="16">
    <location>
        <begin position="786"/>
        <end position="894"/>
    </location>
</feature>
<dbReference type="SUPFAM" id="SSF53474">
    <property type="entry name" value="alpha/beta-Hydrolases"/>
    <property type="match status" value="1"/>
</dbReference>
<feature type="compositionally biased region" description="Low complexity" evidence="15">
    <location>
        <begin position="419"/>
        <end position="431"/>
    </location>
</feature>
<keyword evidence="11" id="KW-0443">Lipid metabolism</keyword>
<proteinExistence type="predicted"/>
<evidence type="ECO:0000256" key="13">
    <source>
        <dbReference type="ARBA" id="ARBA00024531"/>
    </source>
</evidence>
<dbReference type="InterPro" id="IPR052214">
    <property type="entry name" value="DAG_Lipase-Related"/>
</dbReference>